<keyword evidence="3" id="KW-1003">Cell membrane</keyword>
<name>A0A4P6ECU8_9MICO</name>
<dbReference type="Pfam" id="PF04290">
    <property type="entry name" value="DctQ"/>
    <property type="match status" value="1"/>
</dbReference>
<feature type="transmembrane region" description="Helical" evidence="10">
    <location>
        <begin position="122"/>
        <end position="147"/>
    </location>
</feature>
<evidence type="ECO:0000256" key="5">
    <source>
        <dbReference type="ARBA" id="ARBA00022692"/>
    </source>
</evidence>
<dbReference type="GO" id="GO:0005886">
    <property type="term" value="C:plasma membrane"/>
    <property type="evidence" value="ECO:0007669"/>
    <property type="project" value="UniProtKB-SubCell"/>
</dbReference>
<evidence type="ECO:0000259" key="11">
    <source>
        <dbReference type="Pfam" id="PF04290"/>
    </source>
</evidence>
<evidence type="ECO:0000256" key="10">
    <source>
        <dbReference type="SAM" id="Phobius"/>
    </source>
</evidence>
<accession>A0A4P6ECU8</accession>
<dbReference type="OrthoDB" id="2085311at2"/>
<feature type="region of interest" description="Disordered" evidence="9">
    <location>
        <begin position="1"/>
        <end position="26"/>
    </location>
</feature>
<dbReference type="AlphaFoldDB" id="A0A4P6ECU8"/>
<evidence type="ECO:0000313" key="12">
    <source>
        <dbReference type="EMBL" id="QAY59904.1"/>
    </source>
</evidence>
<comment type="similarity">
    <text evidence="8">Belongs to the TRAP transporter small permease family.</text>
</comment>
<dbReference type="KEGG" id="mprt:ET475_07795"/>
<sequence length="205" mass="22363">MEGIMSTPPVPDDEPHGGTPPGGEHGPVRWGGLVRVLSAIRRVVNAVLATLCIILFVWLVVVVAWQVFTRQVLHNSAPWTSEAATYSLVLLAIMAIAYVYSERGHIAVEMFVQKLPERGQTIMGLVIELIVIFFTVFVFIIGGARVAESTWHQKMAILPFSVGEVYVVLPLAGVLIVFYSIAHIIGILSGAEKAMPEFDENAEAI</sequence>
<evidence type="ECO:0000256" key="3">
    <source>
        <dbReference type="ARBA" id="ARBA00022475"/>
    </source>
</evidence>
<feature type="transmembrane region" description="Helical" evidence="10">
    <location>
        <begin position="167"/>
        <end position="188"/>
    </location>
</feature>
<dbReference type="InterPro" id="IPR055348">
    <property type="entry name" value="DctQ"/>
</dbReference>
<feature type="transmembrane region" description="Helical" evidence="10">
    <location>
        <begin position="43"/>
        <end position="68"/>
    </location>
</feature>
<evidence type="ECO:0000256" key="6">
    <source>
        <dbReference type="ARBA" id="ARBA00022989"/>
    </source>
</evidence>
<reference evidence="12 13" key="1">
    <citation type="submission" date="2019-01" db="EMBL/GenBank/DDBJ databases">
        <title>Genome sequencing of strain DFW100M-13.</title>
        <authorList>
            <person name="Heo J."/>
            <person name="Kim S.-J."/>
            <person name="Kim J.-S."/>
            <person name="Hong S.-B."/>
            <person name="Kwon S.-W."/>
        </authorList>
    </citation>
    <scope>NUCLEOTIDE SEQUENCE [LARGE SCALE GENOMIC DNA]</scope>
    <source>
        <strain evidence="12 13">DFW100M-13</strain>
    </source>
</reference>
<dbReference type="GO" id="GO:0015740">
    <property type="term" value="P:C4-dicarboxylate transport"/>
    <property type="evidence" value="ECO:0007669"/>
    <property type="project" value="TreeGrafter"/>
</dbReference>
<evidence type="ECO:0000256" key="4">
    <source>
        <dbReference type="ARBA" id="ARBA00022519"/>
    </source>
</evidence>
<keyword evidence="5 10" id="KW-0812">Transmembrane</keyword>
<dbReference type="PANTHER" id="PTHR35011:SF2">
    <property type="entry name" value="2,3-DIKETO-L-GULONATE TRAP TRANSPORTER SMALL PERMEASE PROTEIN YIAM"/>
    <property type="match status" value="1"/>
</dbReference>
<feature type="transmembrane region" description="Helical" evidence="10">
    <location>
        <begin position="83"/>
        <end position="101"/>
    </location>
</feature>
<evidence type="ECO:0000313" key="13">
    <source>
        <dbReference type="Proteomes" id="UP000293995"/>
    </source>
</evidence>
<keyword evidence="6 10" id="KW-1133">Transmembrane helix</keyword>
<feature type="domain" description="Tripartite ATP-independent periplasmic transporters DctQ component" evidence="11">
    <location>
        <begin position="59"/>
        <end position="188"/>
    </location>
</feature>
<dbReference type="PANTHER" id="PTHR35011">
    <property type="entry name" value="2,3-DIKETO-L-GULONATE TRAP TRANSPORTER SMALL PERMEASE PROTEIN YIAM"/>
    <property type="match status" value="1"/>
</dbReference>
<organism evidence="12 13">
    <name type="scientific">Microbacterium protaetiae</name>
    <dbReference type="NCBI Taxonomy" id="2509458"/>
    <lineage>
        <taxon>Bacteria</taxon>
        <taxon>Bacillati</taxon>
        <taxon>Actinomycetota</taxon>
        <taxon>Actinomycetes</taxon>
        <taxon>Micrococcales</taxon>
        <taxon>Microbacteriaceae</taxon>
        <taxon>Microbacterium</taxon>
    </lineage>
</organism>
<evidence type="ECO:0000256" key="9">
    <source>
        <dbReference type="SAM" id="MobiDB-lite"/>
    </source>
</evidence>
<evidence type="ECO:0000256" key="7">
    <source>
        <dbReference type="ARBA" id="ARBA00023136"/>
    </source>
</evidence>
<evidence type="ECO:0000256" key="8">
    <source>
        <dbReference type="ARBA" id="ARBA00038436"/>
    </source>
</evidence>
<keyword evidence="2" id="KW-0813">Transport</keyword>
<keyword evidence="7 10" id="KW-0472">Membrane</keyword>
<protein>
    <submittedName>
        <fullName evidence="12">TRAP transporter small permease</fullName>
    </submittedName>
</protein>
<keyword evidence="13" id="KW-1185">Reference proteome</keyword>
<comment type="subcellular location">
    <subcellularLocation>
        <location evidence="1">Cell inner membrane</location>
        <topology evidence="1">Multi-pass membrane protein</topology>
    </subcellularLocation>
</comment>
<dbReference type="EMBL" id="CP035494">
    <property type="protein sequence ID" value="QAY59904.1"/>
    <property type="molecule type" value="Genomic_DNA"/>
</dbReference>
<proteinExistence type="inferred from homology"/>
<evidence type="ECO:0000256" key="2">
    <source>
        <dbReference type="ARBA" id="ARBA00022448"/>
    </source>
</evidence>
<dbReference type="Proteomes" id="UP000293995">
    <property type="component" value="Chromosome"/>
</dbReference>
<dbReference type="GO" id="GO:0022857">
    <property type="term" value="F:transmembrane transporter activity"/>
    <property type="evidence" value="ECO:0007669"/>
    <property type="project" value="TreeGrafter"/>
</dbReference>
<keyword evidence="4" id="KW-0997">Cell inner membrane</keyword>
<dbReference type="InterPro" id="IPR007387">
    <property type="entry name" value="TRAP_DctQ"/>
</dbReference>
<gene>
    <name evidence="12" type="ORF">ET475_07795</name>
</gene>
<evidence type="ECO:0000256" key="1">
    <source>
        <dbReference type="ARBA" id="ARBA00004429"/>
    </source>
</evidence>